<dbReference type="RefSeq" id="WP_104982016.1">
    <property type="nucleotide sequence ID" value="NZ_CP012673.1"/>
</dbReference>
<gene>
    <name evidence="2" type="ORF">SOCE26_047720</name>
</gene>
<dbReference type="Pfam" id="PF13561">
    <property type="entry name" value="adh_short_C2"/>
    <property type="match status" value="1"/>
</dbReference>
<dbReference type="GO" id="GO:0016616">
    <property type="term" value="F:oxidoreductase activity, acting on the CH-OH group of donors, NAD or NADP as acceptor"/>
    <property type="evidence" value="ECO:0007669"/>
    <property type="project" value="TreeGrafter"/>
</dbReference>
<reference evidence="2 3" key="1">
    <citation type="submission" date="2015-09" db="EMBL/GenBank/DDBJ databases">
        <title>Sorangium comparison.</title>
        <authorList>
            <person name="Zaburannyi N."/>
            <person name="Bunk B."/>
            <person name="Overmann J."/>
            <person name="Mueller R."/>
        </authorList>
    </citation>
    <scope>NUCLEOTIDE SEQUENCE [LARGE SCALE GENOMIC DNA]</scope>
    <source>
        <strain evidence="2 3">So ce26</strain>
    </source>
</reference>
<evidence type="ECO:0000313" key="3">
    <source>
        <dbReference type="Proteomes" id="UP000238348"/>
    </source>
</evidence>
<dbReference type="PANTHER" id="PTHR42760">
    <property type="entry name" value="SHORT-CHAIN DEHYDROGENASES/REDUCTASES FAMILY MEMBER"/>
    <property type="match status" value="1"/>
</dbReference>
<name>A0A2L0EVK0_SORCE</name>
<dbReference type="InterPro" id="IPR002347">
    <property type="entry name" value="SDR_fam"/>
</dbReference>
<dbReference type="OrthoDB" id="5507027at2"/>
<comment type="similarity">
    <text evidence="1">Belongs to the short-chain dehydrogenases/reductases (SDR) family.</text>
</comment>
<evidence type="ECO:0008006" key="4">
    <source>
        <dbReference type="Google" id="ProtNLM"/>
    </source>
</evidence>
<accession>A0A2L0EVK0</accession>
<dbReference type="InterPro" id="IPR036291">
    <property type="entry name" value="NAD(P)-bd_dom_sf"/>
</dbReference>
<dbReference type="Proteomes" id="UP000238348">
    <property type="component" value="Chromosome"/>
</dbReference>
<dbReference type="AlphaFoldDB" id="A0A2L0EVK0"/>
<sequence length="235" mass="24437">MRHAVVFGGTGAVGAAVLRALAARGASATFTYCRREDRAAELSRELGFRAVRLDLTDAAALRAFVGRMGAEEPAPAAAIQCAGTLDATPALELSDEAWDRSYASNARAAFLVARELGAFMARRGGGEIVLVGGLDRAQSLPVPVAFAASQGMIAATAMALAKELGPEKVRVNMVALGLLDAGLSSALGDDLRKDYLAFSALRRLGKPDEAARAITWLALHNTYVSGKVIPVNGGI</sequence>
<dbReference type="GO" id="GO:0030497">
    <property type="term" value="P:fatty acid elongation"/>
    <property type="evidence" value="ECO:0007669"/>
    <property type="project" value="TreeGrafter"/>
</dbReference>
<dbReference type="SUPFAM" id="SSF51735">
    <property type="entry name" value="NAD(P)-binding Rossmann-fold domains"/>
    <property type="match status" value="1"/>
</dbReference>
<protein>
    <recommendedName>
        <fullName evidence="4">Short-chain dehydrogenase</fullName>
    </recommendedName>
</protein>
<dbReference type="PRINTS" id="PR00081">
    <property type="entry name" value="GDHRDH"/>
</dbReference>
<dbReference type="Gene3D" id="3.40.50.720">
    <property type="entry name" value="NAD(P)-binding Rossmann-like Domain"/>
    <property type="match status" value="1"/>
</dbReference>
<proteinExistence type="inferred from homology"/>
<organism evidence="2 3">
    <name type="scientific">Sorangium cellulosum</name>
    <name type="common">Polyangium cellulosum</name>
    <dbReference type="NCBI Taxonomy" id="56"/>
    <lineage>
        <taxon>Bacteria</taxon>
        <taxon>Pseudomonadati</taxon>
        <taxon>Myxococcota</taxon>
        <taxon>Polyangia</taxon>
        <taxon>Polyangiales</taxon>
        <taxon>Polyangiaceae</taxon>
        <taxon>Sorangium</taxon>
    </lineage>
</organism>
<dbReference type="EMBL" id="CP012673">
    <property type="protein sequence ID" value="AUX43324.1"/>
    <property type="molecule type" value="Genomic_DNA"/>
</dbReference>
<evidence type="ECO:0000256" key="1">
    <source>
        <dbReference type="ARBA" id="ARBA00006484"/>
    </source>
</evidence>
<dbReference type="PANTHER" id="PTHR42760:SF53">
    <property type="entry name" value="BLR4183 PROTEIN"/>
    <property type="match status" value="1"/>
</dbReference>
<evidence type="ECO:0000313" key="2">
    <source>
        <dbReference type="EMBL" id="AUX43324.1"/>
    </source>
</evidence>